<reference evidence="1" key="1">
    <citation type="journal article" date="2014" name="Int. J. Syst. Evol. Microbiol.">
        <title>Complete genome sequence of Corynebacterium casei LMG S-19264T (=DSM 44701T), isolated from a smear-ripened cheese.</title>
        <authorList>
            <consortium name="US DOE Joint Genome Institute (JGI-PGF)"/>
            <person name="Walter F."/>
            <person name="Albersmeier A."/>
            <person name="Kalinowski J."/>
            <person name="Ruckert C."/>
        </authorList>
    </citation>
    <scope>NUCLEOTIDE SEQUENCE</scope>
    <source>
        <strain evidence="1">JCM 3035</strain>
    </source>
</reference>
<protein>
    <submittedName>
        <fullName evidence="1">Uncharacterized protein</fullName>
    </submittedName>
</protein>
<accession>A0A917VH32</accession>
<comment type="caution">
    <text evidence="1">The sequence shown here is derived from an EMBL/GenBank/DDBJ whole genome shotgun (WGS) entry which is preliminary data.</text>
</comment>
<dbReference type="AlphaFoldDB" id="A0A917VH32"/>
<evidence type="ECO:0000313" key="1">
    <source>
        <dbReference type="EMBL" id="GGK75653.1"/>
    </source>
</evidence>
<dbReference type="EMBL" id="BMPQ01000009">
    <property type="protein sequence ID" value="GGK75653.1"/>
    <property type="molecule type" value="Genomic_DNA"/>
</dbReference>
<sequence length="49" mass="5454">MSRSYPLREQGAFLVVEGWDRRLSVVADAKRLIGHAGAVLLRRCADRTG</sequence>
<proteinExistence type="predicted"/>
<name>A0A917VH32_9ACTN</name>
<keyword evidence="2" id="KW-1185">Reference proteome</keyword>
<dbReference type="Proteomes" id="UP000637788">
    <property type="component" value="Unassembled WGS sequence"/>
</dbReference>
<gene>
    <name evidence="1" type="ORF">GCM10010094_40940</name>
</gene>
<evidence type="ECO:0000313" key="2">
    <source>
        <dbReference type="Proteomes" id="UP000637788"/>
    </source>
</evidence>
<organism evidence="1 2">
    <name type="scientific">Streptomyces flaveus</name>
    <dbReference type="NCBI Taxonomy" id="66370"/>
    <lineage>
        <taxon>Bacteria</taxon>
        <taxon>Bacillati</taxon>
        <taxon>Actinomycetota</taxon>
        <taxon>Actinomycetes</taxon>
        <taxon>Kitasatosporales</taxon>
        <taxon>Streptomycetaceae</taxon>
        <taxon>Streptomyces</taxon>
        <taxon>Streptomyces aurantiacus group</taxon>
    </lineage>
</organism>
<reference evidence="1" key="2">
    <citation type="submission" date="2020-09" db="EMBL/GenBank/DDBJ databases">
        <authorList>
            <person name="Sun Q."/>
            <person name="Ohkuma M."/>
        </authorList>
    </citation>
    <scope>NUCLEOTIDE SEQUENCE</scope>
    <source>
        <strain evidence="1">JCM 3035</strain>
    </source>
</reference>